<keyword evidence="2" id="KW-0472">Membrane</keyword>
<evidence type="ECO:0000256" key="1">
    <source>
        <dbReference type="SAM" id="MobiDB-lite"/>
    </source>
</evidence>
<evidence type="ECO:0000313" key="4">
    <source>
        <dbReference type="Proteomes" id="UP000664521"/>
    </source>
</evidence>
<gene>
    <name evidence="3" type="ORF">HETSPECPRED_010102</name>
</gene>
<dbReference type="Proteomes" id="UP000664521">
    <property type="component" value="Unassembled WGS sequence"/>
</dbReference>
<feature type="transmembrane region" description="Helical" evidence="2">
    <location>
        <begin position="93"/>
        <end position="118"/>
    </location>
</feature>
<evidence type="ECO:0000313" key="3">
    <source>
        <dbReference type="EMBL" id="CAF9910566.1"/>
    </source>
</evidence>
<feature type="region of interest" description="Disordered" evidence="1">
    <location>
        <begin position="147"/>
        <end position="174"/>
    </location>
</feature>
<name>A0A8H3EXD7_9LECA</name>
<comment type="caution">
    <text evidence="3">The sequence shown here is derived from an EMBL/GenBank/DDBJ whole genome shotgun (WGS) entry which is preliminary data.</text>
</comment>
<organism evidence="3 4">
    <name type="scientific">Heterodermia speciosa</name>
    <dbReference type="NCBI Taxonomy" id="116794"/>
    <lineage>
        <taxon>Eukaryota</taxon>
        <taxon>Fungi</taxon>
        <taxon>Dikarya</taxon>
        <taxon>Ascomycota</taxon>
        <taxon>Pezizomycotina</taxon>
        <taxon>Lecanoromycetes</taxon>
        <taxon>OSLEUM clade</taxon>
        <taxon>Lecanoromycetidae</taxon>
        <taxon>Caliciales</taxon>
        <taxon>Physciaceae</taxon>
        <taxon>Heterodermia</taxon>
    </lineage>
</organism>
<feature type="compositionally biased region" description="Basic and acidic residues" evidence="1">
    <location>
        <begin position="147"/>
        <end position="162"/>
    </location>
</feature>
<keyword evidence="4" id="KW-1185">Reference proteome</keyword>
<dbReference type="OrthoDB" id="3559694at2759"/>
<dbReference type="AlphaFoldDB" id="A0A8H3EXD7"/>
<feature type="transmembrane region" description="Helical" evidence="2">
    <location>
        <begin position="69"/>
        <end position="86"/>
    </location>
</feature>
<reference evidence="3" key="1">
    <citation type="submission" date="2021-03" db="EMBL/GenBank/DDBJ databases">
        <authorList>
            <person name="Tagirdzhanova G."/>
        </authorList>
    </citation>
    <scope>NUCLEOTIDE SEQUENCE</scope>
</reference>
<accession>A0A8H3EXD7</accession>
<sequence length="174" mass="20319">MDFLQDYLPLAHQLYNNYYTPYSAYLLPVQRTILLTQAYFYAYIFPYLWPAYRLFSKVATTILTDQPSFLTLALLALVLFLSLKALDVLRRTIIYWISVFVRLTIWGALIGAGLYVYYRGVEESMEDAGWLLGVLSGWESEGKREGYRRASRRQREARDFGKRTPRGRTRGAGW</sequence>
<keyword evidence="2" id="KW-1133">Transmembrane helix</keyword>
<dbReference type="Pfam" id="PF12716">
    <property type="entry name" value="Apq12"/>
    <property type="match status" value="1"/>
</dbReference>
<dbReference type="EMBL" id="CAJPDS010000009">
    <property type="protein sequence ID" value="CAF9910566.1"/>
    <property type="molecule type" value="Genomic_DNA"/>
</dbReference>
<dbReference type="InterPro" id="IPR024316">
    <property type="entry name" value="APQ12"/>
</dbReference>
<proteinExistence type="predicted"/>
<keyword evidence="2" id="KW-0812">Transmembrane</keyword>
<feature type="transmembrane region" description="Helical" evidence="2">
    <location>
        <begin position="32"/>
        <end position="49"/>
    </location>
</feature>
<evidence type="ECO:0000256" key="2">
    <source>
        <dbReference type="SAM" id="Phobius"/>
    </source>
</evidence>
<feature type="compositionally biased region" description="Basic residues" evidence="1">
    <location>
        <begin position="163"/>
        <end position="174"/>
    </location>
</feature>
<protein>
    <submittedName>
        <fullName evidence="3">Uncharacterized protein</fullName>
    </submittedName>
</protein>